<organism evidence="2 3">
    <name type="scientific">Delitschia confertaspora ATCC 74209</name>
    <dbReference type="NCBI Taxonomy" id="1513339"/>
    <lineage>
        <taxon>Eukaryota</taxon>
        <taxon>Fungi</taxon>
        <taxon>Dikarya</taxon>
        <taxon>Ascomycota</taxon>
        <taxon>Pezizomycotina</taxon>
        <taxon>Dothideomycetes</taxon>
        <taxon>Pleosporomycetidae</taxon>
        <taxon>Pleosporales</taxon>
        <taxon>Delitschiaceae</taxon>
        <taxon>Delitschia</taxon>
    </lineage>
</organism>
<dbReference type="AlphaFoldDB" id="A0A9P4MS91"/>
<dbReference type="EMBL" id="ML993984">
    <property type="protein sequence ID" value="KAF2201246.1"/>
    <property type="molecule type" value="Genomic_DNA"/>
</dbReference>
<dbReference type="OrthoDB" id="5416172at2759"/>
<evidence type="ECO:0000256" key="1">
    <source>
        <dbReference type="SAM" id="MobiDB-lite"/>
    </source>
</evidence>
<name>A0A9P4MS91_9PLEO</name>
<proteinExistence type="predicted"/>
<dbReference type="Proteomes" id="UP000799536">
    <property type="component" value="Unassembled WGS sequence"/>
</dbReference>
<accession>A0A9P4MS91</accession>
<feature type="compositionally biased region" description="Polar residues" evidence="1">
    <location>
        <begin position="42"/>
        <end position="59"/>
    </location>
</feature>
<reference evidence="2" key="1">
    <citation type="journal article" date="2020" name="Stud. Mycol.">
        <title>101 Dothideomycetes genomes: a test case for predicting lifestyles and emergence of pathogens.</title>
        <authorList>
            <person name="Haridas S."/>
            <person name="Albert R."/>
            <person name="Binder M."/>
            <person name="Bloem J."/>
            <person name="Labutti K."/>
            <person name="Salamov A."/>
            <person name="Andreopoulos B."/>
            <person name="Baker S."/>
            <person name="Barry K."/>
            <person name="Bills G."/>
            <person name="Bluhm B."/>
            <person name="Cannon C."/>
            <person name="Castanera R."/>
            <person name="Culley D."/>
            <person name="Daum C."/>
            <person name="Ezra D."/>
            <person name="Gonzalez J."/>
            <person name="Henrissat B."/>
            <person name="Kuo A."/>
            <person name="Liang C."/>
            <person name="Lipzen A."/>
            <person name="Lutzoni F."/>
            <person name="Magnuson J."/>
            <person name="Mondo S."/>
            <person name="Nolan M."/>
            <person name="Ohm R."/>
            <person name="Pangilinan J."/>
            <person name="Park H.-J."/>
            <person name="Ramirez L."/>
            <person name="Alfaro M."/>
            <person name="Sun H."/>
            <person name="Tritt A."/>
            <person name="Yoshinaga Y."/>
            <person name="Zwiers L.-H."/>
            <person name="Turgeon B."/>
            <person name="Goodwin S."/>
            <person name="Spatafora J."/>
            <person name="Crous P."/>
            <person name="Grigoriev I."/>
        </authorList>
    </citation>
    <scope>NUCLEOTIDE SEQUENCE</scope>
    <source>
        <strain evidence="2">ATCC 74209</strain>
    </source>
</reference>
<sequence length="146" mass="16022">MAPTDPHQGGRLEDMAQYGTRMPNDAGIQRTIPSVPRPDQKNPPNDLSQPSQAAATDNSYDIPRGTMDRGETGAVMTGTGGQMPANIEKKHFDDSSLHPASHGHDREMKHQKGPELFTSKTHPGHGFQPAPGEEEMSQEEIMNRRK</sequence>
<feature type="compositionally biased region" description="Basic and acidic residues" evidence="1">
    <location>
        <begin position="87"/>
        <end position="113"/>
    </location>
</feature>
<protein>
    <submittedName>
        <fullName evidence="2">Uncharacterized protein</fullName>
    </submittedName>
</protein>
<evidence type="ECO:0000313" key="3">
    <source>
        <dbReference type="Proteomes" id="UP000799536"/>
    </source>
</evidence>
<evidence type="ECO:0000313" key="2">
    <source>
        <dbReference type="EMBL" id="KAF2201246.1"/>
    </source>
</evidence>
<keyword evidence="3" id="KW-1185">Reference proteome</keyword>
<gene>
    <name evidence="2" type="ORF">GQ43DRAFT_41777</name>
</gene>
<feature type="region of interest" description="Disordered" evidence="1">
    <location>
        <begin position="1"/>
        <end position="146"/>
    </location>
</feature>
<comment type="caution">
    <text evidence="2">The sequence shown here is derived from an EMBL/GenBank/DDBJ whole genome shotgun (WGS) entry which is preliminary data.</text>
</comment>